<sequence length="74" mass="8264">MPDDVYFHIRPTEVDMAGPFLRALSGVQNEFFSAPLSSTLDCNSASYNVHALLEAQYPSLFLKEWRTGVLAKSI</sequence>
<protein>
    <submittedName>
        <fullName evidence="1">Uncharacterized protein</fullName>
    </submittedName>
</protein>
<proteinExistence type="predicted"/>
<organism evidence="1 2">
    <name type="scientific">Paracoccidioides lutzii (strain ATCC MYA-826 / Pb01)</name>
    <name type="common">Paracoccidioides brasiliensis</name>
    <dbReference type="NCBI Taxonomy" id="502779"/>
    <lineage>
        <taxon>Eukaryota</taxon>
        <taxon>Fungi</taxon>
        <taxon>Dikarya</taxon>
        <taxon>Ascomycota</taxon>
        <taxon>Pezizomycotina</taxon>
        <taxon>Eurotiomycetes</taxon>
        <taxon>Eurotiomycetidae</taxon>
        <taxon>Onygenales</taxon>
        <taxon>Ajellomycetaceae</taxon>
        <taxon>Paracoccidioides</taxon>
    </lineage>
</organism>
<evidence type="ECO:0000313" key="1">
    <source>
        <dbReference type="EMBL" id="EEH39726.2"/>
    </source>
</evidence>
<name>C1GTS0_PARBA</name>
<dbReference type="HOGENOM" id="CLU_2688459_0_0_1"/>
<gene>
    <name evidence="1" type="ORF">PAAG_01915</name>
</gene>
<evidence type="ECO:0000313" key="2">
    <source>
        <dbReference type="Proteomes" id="UP000002059"/>
    </source>
</evidence>
<dbReference type="RefSeq" id="XP_015701490.1">
    <property type="nucleotide sequence ID" value="XM_015844486.1"/>
</dbReference>
<dbReference type="EMBL" id="KN293995">
    <property type="protein sequence ID" value="EEH39726.2"/>
    <property type="molecule type" value="Genomic_DNA"/>
</dbReference>
<dbReference type="AlphaFoldDB" id="C1GTS0"/>
<accession>C1GTS0</accession>
<keyword evidence="2" id="KW-1185">Reference proteome</keyword>
<dbReference type="Proteomes" id="UP000002059">
    <property type="component" value="Partially assembled WGS sequence"/>
</dbReference>
<dbReference type="KEGG" id="pbl:PAAG_01915"/>
<dbReference type="GeneID" id="9099229"/>
<dbReference type="VEuPathDB" id="FungiDB:PAAG_01915"/>
<reference evidence="1 2" key="1">
    <citation type="journal article" date="2011" name="PLoS Genet.">
        <title>Comparative genomic analysis of human fungal pathogens causing paracoccidioidomycosis.</title>
        <authorList>
            <person name="Desjardins C.A."/>
            <person name="Champion M.D."/>
            <person name="Holder J.W."/>
            <person name="Muszewska A."/>
            <person name="Goldberg J."/>
            <person name="Bailao A.M."/>
            <person name="Brigido M.M."/>
            <person name="Ferreira M.E."/>
            <person name="Garcia A.M."/>
            <person name="Grynberg M."/>
            <person name="Gujja S."/>
            <person name="Heiman D.I."/>
            <person name="Henn M.R."/>
            <person name="Kodira C.D."/>
            <person name="Leon-Narvaez H."/>
            <person name="Longo L.V."/>
            <person name="Ma L.J."/>
            <person name="Malavazi I."/>
            <person name="Matsuo A.L."/>
            <person name="Morais F.V."/>
            <person name="Pereira M."/>
            <person name="Rodriguez-Brito S."/>
            <person name="Sakthikumar S."/>
            <person name="Salem-Izacc S.M."/>
            <person name="Sykes S.M."/>
            <person name="Teixeira M.M."/>
            <person name="Vallejo M.C."/>
            <person name="Walter M.E."/>
            <person name="Yandava C."/>
            <person name="Young S."/>
            <person name="Zeng Q."/>
            <person name="Zucker J."/>
            <person name="Felipe M.S."/>
            <person name="Goldman G.H."/>
            <person name="Haas B.J."/>
            <person name="McEwen J.G."/>
            <person name="Nino-Vega G."/>
            <person name="Puccia R."/>
            <person name="San-Blas G."/>
            <person name="Soares C.M."/>
            <person name="Birren B.W."/>
            <person name="Cuomo C.A."/>
        </authorList>
    </citation>
    <scope>NUCLEOTIDE SEQUENCE [LARGE SCALE GENOMIC DNA]</scope>
    <source>
        <strain evidence="2">ATCC MYA-826 / Pb01</strain>
    </source>
</reference>